<accession>A0ABW2U9P5</accession>
<keyword evidence="3" id="KW-1185">Reference proteome</keyword>
<dbReference type="RefSeq" id="WP_380204461.1">
    <property type="nucleotide sequence ID" value="NZ_JBHTEK010000001.1"/>
</dbReference>
<evidence type="ECO:0000313" key="2">
    <source>
        <dbReference type="EMBL" id="MFC7668935.1"/>
    </source>
</evidence>
<dbReference type="Proteomes" id="UP001596513">
    <property type="component" value="Unassembled WGS sequence"/>
</dbReference>
<feature type="signal peptide" evidence="1">
    <location>
        <begin position="1"/>
        <end position="34"/>
    </location>
</feature>
<keyword evidence="1" id="KW-0732">Signal</keyword>
<proteinExistence type="predicted"/>
<sequence>MTHLPLLSKRPPLARAFRSWGVALLSLLALPSEAQTATAAGPLLTPDQFLGYKLGTQFTPHAEILRYVDHVVAHTPGRMKLVPYGKTYENRPWRWCRLPAPITSAASKTCATTT</sequence>
<reference evidence="3" key="1">
    <citation type="journal article" date="2019" name="Int. J. Syst. Evol. Microbiol.">
        <title>The Global Catalogue of Microorganisms (GCM) 10K type strain sequencing project: providing services to taxonomists for standard genome sequencing and annotation.</title>
        <authorList>
            <consortium name="The Broad Institute Genomics Platform"/>
            <consortium name="The Broad Institute Genome Sequencing Center for Infectious Disease"/>
            <person name="Wu L."/>
            <person name="Ma J."/>
        </authorList>
    </citation>
    <scope>NUCLEOTIDE SEQUENCE [LARGE SCALE GENOMIC DNA]</scope>
    <source>
        <strain evidence="3">JCM 19635</strain>
    </source>
</reference>
<feature type="chain" id="PRO_5047501576" evidence="1">
    <location>
        <begin position="35"/>
        <end position="114"/>
    </location>
</feature>
<comment type="caution">
    <text evidence="2">The sequence shown here is derived from an EMBL/GenBank/DDBJ whole genome shotgun (WGS) entry which is preliminary data.</text>
</comment>
<evidence type="ECO:0000256" key="1">
    <source>
        <dbReference type="SAM" id="SignalP"/>
    </source>
</evidence>
<name>A0ABW2U9P5_9BACT</name>
<organism evidence="2 3">
    <name type="scientific">Hymenobacter humi</name>
    <dbReference type="NCBI Taxonomy" id="1411620"/>
    <lineage>
        <taxon>Bacteria</taxon>
        <taxon>Pseudomonadati</taxon>
        <taxon>Bacteroidota</taxon>
        <taxon>Cytophagia</taxon>
        <taxon>Cytophagales</taxon>
        <taxon>Hymenobacteraceae</taxon>
        <taxon>Hymenobacter</taxon>
    </lineage>
</organism>
<dbReference type="SUPFAM" id="SSF53187">
    <property type="entry name" value="Zn-dependent exopeptidases"/>
    <property type="match status" value="1"/>
</dbReference>
<gene>
    <name evidence="2" type="ORF">ACFQT0_17405</name>
</gene>
<evidence type="ECO:0000313" key="3">
    <source>
        <dbReference type="Proteomes" id="UP001596513"/>
    </source>
</evidence>
<protein>
    <submittedName>
        <fullName evidence="2">Uncharacterized protein</fullName>
    </submittedName>
</protein>
<dbReference type="EMBL" id="JBHTEK010000001">
    <property type="protein sequence ID" value="MFC7668935.1"/>
    <property type="molecule type" value="Genomic_DNA"/>
</dbReference>